<dbReference type="EMBL" id="CAXLJM020000022">
    <property type="protein sequence ID" value="CAL8087836.1"/>
    <property type="molecule type" value="Genomic_DNA"/>
</dbReference>
<keyword evidence="4" id="KW-0545">Nucleotide biosynthesis</keyword>
<evidence type="ECO:0000256" key="1">
    <source>
        <dbReference type="ARBA" id="ARBA00001947"/>
    </source>
</evidence>
<evidence type="ECO:0000313" key="11">
    <source>
        <dbReference type="Proteomes" id="UP001642540"/>
    </source>
</evidence>
<organism evidence="10 11">
    <name type="scientific">Orchesella dallaii</name>
    <dbReference type="NCBI Taxonomy" id="48710"/>
    <lineage>
        <taxon>Eukaryota</taxon>
        <taxon>Metazoa</taxon>
        <taxon>Ecdysozoa</taxon>
        <taxon>Arthropoda</taxon>
        <taxon>Hexapoda</taxon>
        <taxon>Collembola</taxon>
        <taxon>Entomobryomorpha</taxon>
        <taxon>Entomobryoidea</taxon>
        <taxon>Orchesellidae</taxon>
        <taxon>Orchesellinae</taxon>
        <taxon>Orchesella</taxon>
    </lineage>
</organism>
<keyword evidence="6" id="KW-0862">Zinc</keyword>
<dbReference type="PROSITE" id="PS00903">
    <property type="entry name" value="CYT_DCMP_DEAMINASES_1"/>
    <property type="match status" value="1"/>
</dbReference>
<dbReference type="Proteomes" id="UP001642540">
    <property type="component" value="Unassembled WGS sequence"/>
</dbReference>
<evidence type="ECO:0000256" key="8">
    <source>
        <dbReference type="ARBA" id="ARBA00041763"/>
    </source>
</evidence>
<dbReference type="InterPro" id="IPR016193">
    <property type="entry name" value="Cytidine_deaminase-like"/>
</dbReference>
<evidence type="ECO:0000256" key="6">
    <source>
        <dbReference type="ARBA" id="ARBA00022833"/>
    </source>
</evidence>
<dbReference type="CDD" id="cd01286">
    <property type="entry name" value="deoxycytidylate_deaminase"/>
    <property type="match status" value="1"/>
</dbReference>
<proteinExistence type="inferred from homology"/>
<dbReference type="InterPro" id="IPR016024">
    <property type="entry name" value="ARM-type_fold"/>
</dbReference>
<sequence length="847" mass="95082">MSKEKNRTQYNRDVLFQIGGALKDRPPVYGSMGLGLQETIRTLDISKSYEDLRSKPRSKSLMKYLRDPGASSPSVPIRQADPAKVAMEVNKALTKRSYTPGSLASISWRPLSINYMCPLGVKTYVDNDAASAAKSDLIRSKEKETRKIFENVTTDNYETMKKTLAFLSVPDRETKEDDLLNATVAVVFDVVLDGLTTQPDWTTVQHLHVKLLEGIGKRECFWEVSAKLKEHITLNVVKVMFQCYHEYSNLQKFEKELISSSSSCSSIESEFCDGNGNKSKSVESTRITYAKLKYRSRERSLRLMQFIASLYNSQLLRLTTTCNSCQVIVDFIALHLQFPSEQNLEYICELLSLVNFPRLVGDFKMKTSEEASLHSVRGARLTNPSLLQDLLNQISTLSLNPSVSPRVRFCVQYLMNLYKNICQCDVNEDTTRSVAKTTPLVKAGDKGGDTVVTKGEVCGLAPVPLMSLSIPSPSPCSSGRKRPIASFDYPYETAPFIGSHIKVNADTQVAQELEDILRKVVQMDKKSELNAAAKQLNVHQTFRAVEKKTIWKLLAHEIVKQLENPELDPPQATTNIANFLTELFCSEESLNWLAEVGSFIEARRNLQTSSMWRVVAIHCLTTLNQMLTPTQLTEALKRTERRDLIPLPKYFAGSVNALRMSAPKVQVENDMDSLNVNEGTVSNNCNYQNGTKDLSKKRVDFLNWSDYFMGVALLSAMRSKDPITQVGACIVTEENKIVGIGYNGMPSGCDDDEFPWGKESEFKTENKYMYVCHAEMNAILNKIVGQLNGCRMYVALFPCNECAKLIIQSGIKDVIYLSNKNWNQDSCIASRRMLDAAGVTYRCVSIS</sequence>
<dbReference type="PROSITE" id="PS51747">
    <property type="entry name" value="CYT_DCMP_DEAMINASES_2"/>
    <property type="match status" value="1"/>
</dbReference>
<accession>A0ABP1Q9W2</accession>
<dbReference type="PANTHER" id="PTHR11086:SF18">
    <property type="entry name" value="DEOXYCYTIDYLATE DEAMINASE"/>
    <property type="match status" value="1"/>
</dbReference>
<reference evidence="10 11" key="1">
    <citation type="submission" date="2024-08" db="EMBL/GenBank/DDBJ databases">
        <authorList>
            <person name="Cucini C."/>
            <person name="Frati F."/>
        </authorList>
    </citation>
    <scope>NUCLEOTIDE SEQUENCE [LARGE SCALE GENOMIC DNA]</scope>
</reference>
<dbReference type="InterPro" id="IPR035105">
    <property type="entry name" value="Deoxycytidylate_deaminase_dom"/>
</dbReference>
<comment type="caution">
    <text evidence="10">The sequence shown here is derived from an EMBL/GenBank/DDBJ whole genome shotgun (WGS) entry which is preliminary data.</text>
</comment>
<protein>
    <recommendedName>
        <fullName evidence="8">dCMP deaminase</fullName>
        <ecNumber evidence="7">3.5.4.12</ecNumber>
    </recommendedName>
    <alternativeName>
        <fullName evidence="8">dCMP deaminase</fullName>
    </alternativeName>
</protein>
<evidence type="ECO:0000256" key="2">
    <source>
        <dbReference type="ARBA" id="ARBA00006576"/>
    </source>
</evidence>
<evidence type="ECO:0000256" key="5">
    <source>
        <dbReference type="ARBA" id="ARBA00022801"/>
    </source>
</evidence>
<comment type="similarity">
    <text evidence="2">Belongs to the cytidine and deoxycytidylate deaminase family.</text>
</comment>
<feature type="domain" description="CMP/dCMP-type deaminase" evidence="9">
    <location>
        <begin position="703"/>
        <end position="830"/>
    </location>
</feature>
<evidence type="ECO:0000259" key="9">
    <source>
        <dbReference type="PROSITE" id="PS51747"/>
    </source>
</evidence>
<evidence type="ECO:0000256" key="7">
    <source>
        <dbReference type="ARBA" id="ARBA00038938"/>
    </source>
</evidence>
<name>A0ABP1Q9W2_9HEXA</name>
<evidence type="ECO:0000256" key="4">
    <source>
        <dbReference type="ARBA" id="ARBA00022727"/>
    </source>
</evidence>
<keyword evidence="3" id="KW-0479">Metal-binding</keyword>
<dbReference type="SUPFAM" id="SSF53927">
    <property type="entry name" value="Cytidine deaminase-like"/>
    <property type="match status" value="1"/>
</dbReference>
<dbReference type="InterPro" id="IPR002125">
    <property type="entry name" value="CMP_dCMP_dom"/>
</dbReference>
<dbReference type="Gene3D" id="3.40.140.10">
    <property type="entry name" value="Cytidine Deaminase, domain 2"/>
    <property type="match status" value="1"/>
</dbReference>
<evidence type="ECO:0000313" key="10">
    <source>
        <dbReference type="EMBL" id="CAL8087836.1"/>
    </source>
</evidence>
<dbReference type="PANTHER" id="PTHR11086">
    <property type="entry name" value="DEOXYCYTIDYLATE DEAMINASE-RELATED"/>
    <property type="match status" value="1"/>
</dbReference>
<dbReference type="Pfam" id="PF00383">
    <property type="entry name" value="dCMP_cyt_deam_1"/>
    <property type="match status" value="1"/>
</dbReference>
<dbReference type="EC" id="3.5.4.12" evidence="7"/>
<comment type="cofactor">
    <cofactor evidence="1">
        <name>Zn(2+)</name>
        <dbReference type="ChEBI" id="CHEBI:29105"/>
    </cofactor>
</comment>
<dbReference type="InterPro" id="IPR016192">
    <property type="entry name" value="APOBEC/CMP_deaminase_Zn-bd"/>
</dbReference>
<keyword evidence="5" id="KW-0378">Hydrolase</keyword>
<gene>
    <name evidence="10" type="ORF">ODALV1_LOCUS6865</name>
</gene>
<keyword evidence="11" id="KW-1185">Reference proteome</keyword>
<dbReference type="SUPFAM" id="SSF48371">
    <property type="entry name" value="ARM repeat"/>
    <property type="match status" value="1"/>
</dbReference>
<dbReference type="Gene3D" id="1.25.40.180">
    <property type="match status" value="1"/>
</dbReference>
<dbReference type="InterPro" id="IPR015517">
    <property type="entry name" value="dCMP_deaminase-rel"/>
</dbReference>
<evidence type="ECO:0000256" key="3">
    <source>
        <dbReference type="ARBA" id="ARBA00022723"/>
    </source>
</evidence>